<feature type="transmembrane region" description="Helical" evidence="1">
    <location>
        <begin position="108"/>
        <end position="127"/>
    </location>
</feature>
<dbReference type="PANTHER" id="PTHR41282:SF1">
    <property type="entry name" value="CONSERVED TRANSMEMBRANE PROTEIN-RELATED"/>
    <property type="match status" value="1"/>
</dbReference>
<comment type="caution">
    <text evidence="2">The sequence shown here is derived from an EMBL/GenBank/DDBJ whole genome shotgun (WGS) entry which is preliminary data.</text>
</comment>
<evidence type="ECO:0000256" key="1">
    <source>
        <dbReference type="SAM" id="Phobius"/>
    </source>
</evidence>
<name>A0A917DTI0_9BACT</name>
<feature type="transmembrane region" description="Helical" evidence="1">
    <location>
        <begin position="57"/>
        <end position="78"/>
    </location>
</feature>
<dbReference type="Pfam" id="PF12811">
    <property type="entry name" value="BaxI_1"/>
    <property type="match status" value="1"/>
</dbReference>
<dbReference type="PANTHER" id="PTHR41282">
    <property type="entry name" value="CONSERVED TRANSMEMBRANE PROTEIN-RELATED"/>
    <property type="match status" value="1"/>
</dbReference>
<reference evidence="2" key="2">
    <citation type="submission" date="2020-09" db="EMBL/GenBank/DDBJ databases">
        <authorList>
            <person name="Sun Q."/>
            <person name="Zhou Y."/>
        </authorList>
    </citation>
    <scope>NUCLEOTIDE SEQUENCE</scope>
    <source>
        <strain evidence="2">CGMCC 1.15958</strain>
    </source>
</reference>
<feature type="transmembrane region" description="Helical" evidence="1">
    <location>
        <begin position="213"/>
        <end position="234"/>
    </location>
</feature>
<keyword evidence="1" id="KW-0812">Transmembrane</keyword>
<feature type="transmembrane region" description="Helical" evidence="1">
    <location>
        <begin position="139"/>
        <end position="162"/>
    </location>
</feature>
<accession>A0A917DTI0</accession>
<dbReference type="Proteomes" id="UP000609064">
    <property type="component" value="Unassembled WGS sequence"/>
</dbReference>
<keyword evidence="1" id="KW-0472">Membrane</keyword>
<keyword evidence="3" id="KW-1185">Reference proteome</keyword>
<organism evidence="2 3">
    <name type="scientific">Emticicia aquatilis</name>
    <dbReference type="NCBI Taxonomy" id="1537369"/>
    <lineage>
        <taxon>Bacteria</taxon>
        <taxon>Pseudomonadati</taxon>
        <taxon>Bacteroidota</taxon>
        <taxon>Cytophagia</taxon>
        <taxon>Cytophagales</taxon>
        <taxon>Leadbetterellaceae</taxon>
        <taxon>Emticicia</taxon>
    </lineage>
</organism>
<dbReference type="AlphaFoldDB" id="A0A917DTI0"/>
<evidence type="ECO:0000313" key="2">
    <source>
        <dbReference type="EMBL" id="GGD67423.1"/>
    </source>
</evidence>
<protein>
    <submittedName>
        <fullName evidence="2">Membrane protein</fullName>
    </submittedName>
</protein>
<sequence>MANPAFSEKTFTNIDYTYDRNEVMTVESTLTKVGILLFILMTSSAVSWIGLMQGWSIAPMLIPAGCIGGLLCAVVLAFKKEWAPQLAPTYALLEGLAIGAISAIFQEFALIAAGLTFGVVFVMWMLYKTKVLQATQGFMFGVAAATGAVFLLYMLTWILGMFGINVPYIHEGGIIGIIFSLVVITIAAMNLIIDFHLIEQGAEMQAPKYMEWYAAFGLMVTIIWLYLEILKLLAKLASRR</sequence>
<gene>
    <name evidence="2" type="ORF">GCM10011514_34370</name>
</gene>
<dbReference type="RefSeq" id="WP_188767702.1">
    <property type="nucleotide sequence ID" value="NZ_BMKK01000007.1"/>
</dbReference>
<keyword evidence="1" id="KW-1133">Transmembrane helix</keyword>
<dbReference type="EMBL" id="BMKK01000007">
    <property type="protein sequence ID" value="GGD67423.1"/>
    <property type="molecule type" value="Genomic_DNA"/>
</dbReference>
<reference evidence="2" key="1">
    <citation type="journal article" date="2014" name="Int. J. Syst. Evol. Microbiol.">
        <title>Complete genome sequence of Corynebacterium casei LMG S-19264T (=DSM 44701T), isolated from a smear-ripened cheese.</title>
        <authorList>
            <consortium name="US DOE Joint Genome Institute (JGI-PGF)"/>
            <person name="Walter F."/>
            <person name="Albersmeier A."/>
            <person name="Kalinowski J."/>
            <person name="Ruckert C."/>
        </authorList>
    </citation>
    <scope>NUCLEOTIDE SEQUENCE</scope>
    <source>
        <strain evidence="2">CGMCC 1.15958</strain>
    </source>
</reference>
<dbReference type="PIRSF" id="PIRSF009160">
    <property type="entry name" value="UCP009160"/>
    <property type="match status" value="1"/>
</dbReference>
<evidence type="ECO:0000313" key="3">
    <source>
        <dbReference type="Proteomes" id="UP000609064"/>
    </source>
</evidence>
<feature type="transmembrane region" description="Helical" evidence="1">
    <location>
        <begin position="174"/>
        <end position="193"/>
    </location>
</feature>
<feature type="transmembrane region" description="Helical" evidence="1">
    <location>
        <begin position="33"/>
        <end position="51"/>
    </location>
</feature>
<proteinExistence type="predicted"/>
<dbReference type="InterPro" id="IPR010539">
    <property type="entry name" value="BaxI_1-like"/>
</dbReference>